<keyword evidence="5 9" id="KW-0997">Cell inner membrane</keyword>
<evidence type="ECO:0000256" key="8">
    <source>
        <dbReference type="ARBA" id="ARBA00023136"/>
    </source>
</evidence>
<comment type="subcellular location">
    <subcellularLocation>
        <location evidence="1 9">Cell inner membrane</location>
        <topology evidence="1 9">Single-pass membrane protein</topology>
    </subcellularLocation>
</comment>
<keyword evidence="8 9" id="KW-0472">Membrane</keyword>
<name>A0A6N1X263_9BURK</name>
<feature type="domain" description="AprE-like beta-barrel" evidence="12">
    <location>
        <begin position="366"/>
        <end position="453"/>
    </location>
</feature>
<dbReference type="GO" id="GO:0005886">
    <property type="term" value="C:plasma membrane"/>
    <property type="evidence" value="ECO:0007669"/>
    <property type="project" value="UniProtKB-SubCell"/>
</dbReference>
<dbReference type="InterPro" id="IPR010129">
    <property type="entry name" value="T1SS_HlyD"/>
</dbReference>
<comment type="similarity">
    <text evidence="2 9">Belongs to the membrane fusion protein (MFP) (TC 8.A.1) family.</text>
</comment>
<dbReference type="InterPro" id="IPR006144">
    <property type="entry name" value="Secretion_HlyD_CS"/>
</dbReference>
<evidence type="ECO:0000256" key="6">
    <source>
        <dbReference type="ARBA" id="ARBA00022692"/>
    </source>
</evidence>
<gene>
    <name evidence="13" type="ORF">HUK68_11960</name>
</gene>
<evidence type="ECO:0000259" key="12">
    <source>
        <dbReference type="Pfam" id="PF26002"/>
    </source>
</evidence>
<dbReference type="Gene3D" id="2.40.50.100">
    <property type="match status" value="1"/>
</dbReference>
<dbReference type="RefSeq" id="WP_175504350.1">
    <property type="nucleotide sequence ID" value="NZ_CAURQT010000020.1"/>
</dbReference>
<evidence type="ECO:0000259" key="11">
    <source>
        <dbReference type="Pfam" id="PF25994"/>
    </source>
</evidence>
<organism evidence="13 14">
    <name type="scientific">Comamonas antarctica</name>
    <dbReference type="NCBI Taxonomy" id="2743470"/>
    <lineage>
        <taxon>Bacteria</taxon>
        <taxon>Pseudomonadati</taxon>
        <taxon>Pseudomonadota</taxon>
        <taxon>Betaproteobacteria</taxon>
        <taxon>Burkholderiales</taxon>
        <taxon>Comamonadaceae</taxon>
        <taxon>Comamonas</taxon>
    </lineage>
</organism>
<keyword evidence="7 9" id="KW-1133">Transmembrane helix</keyword>
<dbReference type="AlphaFoldDB" id="A0A6N1X263"/>
<sequence length="476" mass="52486">MKENKPTPAEKPVAREGRLKAALRARSQQLSRWLLDGSESVGTHQSDDLKADAQWAAGQQQARGSRLLIWASLLALLALLIWAAFGRIDEVVRGQGKVVPSRQVQVVQSLDGGIVQELLVRPGQRVEKDQVLLRIDPTRYSSSLGENRAELLSLQAKAARLQALANGDAFSVPAELQAAAPQIVEQERRLWETRTQELNATVNIARDQLRQRQQELRESQANRDQATSSCNLTSEELNVTRPLLKSGAVSEVDLLRLQRDVARFCGEARAAGAQIGRIQAAIQEAERKIQESELTARNLARAELSETRAKLGTLEQGQVALENRVRLAEVRSPVRGTVNTLMANTVGGVVQPGKDILDIVPLDDTLLMEVQINPRDIGFLHPGQEAEVKFSAYDFAIYGGLKGRLEQIGANTITDEKGNSFYVVKVRTDRADVGDNSRPIIPGMQAEVHILTGKRTLLQYLLKPILRTKANALTER</sequence>
<dbReference type="PRINTS" id="PR01490">
    <property type="entry name" value="RTXTOXIND"/>
</dbReference>
<dbReference type="PROSITE" id="PS00543">
    <property type="entry name" value="HLYD_FAMILY"/>
    <property type="match status" value="1"/>
</dbReference>
<dbReference type="Proteomes" id="UP000509579">
    <property type="component" value="Chromosome"/>
</dbReference>
<dbReference type="SUPFAM" id="SSF111369">
    <property type="entry name" value="HlyD-like secretion proteins"/>
    <property type="match status" value="1"/>
</dbReference>
<dbReference type="InterPro" id="IPR058982">
    <property type="entry name" value="Beta-barrel_AprE"/>
</dbReference>
<evidence type="ECO:0000256" key="9">
    <source>
        <dbReference type="RuleBase" id="RU365093"/>
    </source>
</evidence>
<dbReference type="NCBIfam" id="TIGR01843">
    <property type="entry name" value="type_I_hlyD"/>
    <property type="match status" value="1"/>
</dbReference>
<accession>A0A6N1X263</accession>
<evidence type="ECO:0000256" key="4">
    <source>
        <dbReference type="ARBA" id="ARBA00022475"/>
    </source>
</evidence>
<dbReference type="InterPro" id="IPR050739">
    <property type="entry name" value="MFP"/>
</dbReference>
<dbReference type="Gene3D" id="1.10.287.470">
    <property type="entry name" value="Helix hairpin bin"/>
    <property type="match status" value="2"/>
</dbReference>
<feature type="coiled-coil region" evidence="10">
    <location>
        <begin position="268"/>
        <end position="302"/>
    </location>
</feature>
<protein>
    <recommendedName>
        <fullName evidence="9">Membrane fusion protein (MFP) family protein</fullName>
    </recommendedName>
</protein>
<keyword evidence="14" id="KW-1185">Reference proteome</keyword>
<evidence type="ECO:0000256" key="2">
    <source>
        <dbReference type="ARBA" id="ARBA00009477"/>
    </source>
</evidence>
<dbReference type="PANTHER" id="PTHR30386:SF26">
    <property type="entry name" value="TRANSPORT PROTEIN COMB"/>
    <property type="match status" value="1"/>
</dbReference>
<dbReference type="GO" id="GO:0009306">
    <property type="term" value="P:protein secretion"/>
    <property type="evidence" value="ECO:0007669"/>
    <property type="project" value="InterPro"/>
</dbReference>
<proteinExistence type="inferred from homology"/>
<keyword evidence="3 9" id="KW-0813">Transport</keyword>
<dbReference type="KEGG" id="aant:HUK68_11960"/>
<feature type="coiled-coil region" evidence="10">
    <location>
        <begin position="195"/>
        <end position="229"/>
    </location>
</feature>
<keyword evidence="6 9" id="KW-0812">Transmembrane</keyword>
<dbReference type="Pfam" id="PF25994">
    <property type="entry name" value="HH_AprE"/>
    <property type="match status" value="1"/>
</dbReference>
<evidence type="ECO:0000256" key="7">
    <source>
        <dbReference type="ARBA" id="ARBA00022989"/>
    </source>
</evidence>
<evidence type="ECO:0000313" key="14">
    <source>
        <dbReference type="Proteomes" id="UP000509579"/>
    </source>
</evidence>
<keyword evidence="4 9" id="KW-1003">Cell membrane</keyword>
<keyword evidence="10" id="KW-0175">Coiled coil</keyword>
<evidence type="ECO:0000256" key="10">
    <source>
        <dbReference type="SAM" id="Coils"/>
    </source>
</evidence>
<feature type="transmembrane region" description="Helical" evidence="9">
    <location>
        <begin position="67"/>
        <end position="85"/>
    </location>
</feature>
<dbReference type="InterPro" id="IPR058781">
    <property type="entry name" value="HH_AprE-like"/>
</dbReference>
<evidence type="ECO:0000313" key="13">
    <source>
        <dbReference type="EMBL" id="QKV53544.1"/>
    </source>
</evidence>
<reference evidence="13 14" key="1">
    <citation type="submission" date="2020-06" db="EMBL/GenBank/DDBJ databases">
        <title>Acidovorax antarctica sp. nov., isolated from Corinth ice sheet soil, Antarctic Fields Peninsula.</title>
        <authorList>
            <person name="Xu Q."/>
            <person name="Peng F."/>
        </authorList>
    </citation>
    <scope>NUCLEOTIDE SEQUENCE [LARGE SCALE GENOMIC DNA]</scope>
    <source>
        <strain evidence="13 14">16-35-5</strain>
    </source>
</reference>
<feature type="domain" description="AprE-like long alpha-helical hairpin" evidence="11">
    <location>
        <begin position="142"/>
        <end position="322"/>
    </location>
</feature>
<dbReference type="Pfam" id="PF26002">
    <property type="entry name" value="Beta-barrel_AprE"/>
    <property type="match status" value="1"/>
</dbReference>
<evidence type="ECO:0000256" key="5">
    <source>
        <dbReference type="ARBA" id="ARBA00022519"/>
    </source>
</evidence>
<dbReference type="Gene3D" id="2.40.30.170">
    <property type="match status" value="1"/>
</dbReference>
<dbReference type="EMBL" id="CP054840">
    <property type="protein sequence ID" value="QKV53544.1"/>
    <property type="molecule type" value="Genomic_DNA"/>
</dbReference>
<evidence type="ECO:0000256" key="3">
    <source>
        <dbReference type="ARBA" id="ARBA00022448"/>
    </source>
</evidence>
<evidence type="ECO:0000256" key="1">
    <source>
        <dbReference type="ARBA" id="ARBA00004377"/>
    </source>
</evidence>
<dbReference type="PANTHER" id="PTHR30386">
    <property type="entry name" value="MEMBRANE FUSION SUBUNIT OF EMRAB-TOLC MULTIDRUG EFFLUX PUMP"/>
    <property type="match status" value="1"/>
</dbReference>